<feature type="compositionally biased region" description="Acidic residues" evidence="1">
    <location>
        <begin position="9"/>
        <end position="20"/>
    </location>
</feature>
<organism evidence="2">
    <name type="scientific">Anopheles sinensis</name>
    <name type="common">Mosquito</name>
    <dbReference type="NCBI Taxonomy" id="74873"/>
    <lineage>
        <taxon>Eukaryota</taxon>
        <taxon>Metazoa</taxon>
        <taxon>Ecdysozoa</taxon>
        <taxon>Arthropoda</taxon>
        <taxon>Hexapoda</taxon>
        <taxon>Insecta</taxon>
        <taxon>Pterygota</taxon>
        <taxon>Neoptera</taxon>
        <taxon>Endopterygota</taxon>
        <taxon>Diptera</taxon>
        <taxon>Nematocera</taxon>
        <taxon>Culicoidea</taxon>
        <taxon>Culicidae</taxon>
        <taxon>Anophelinae</taxon>
        <taxon>Anopheles</taxon>
    </lineage>
</organism>
<reference evidence="2 4" key="1">
    <citation type="journal article" date="2014" name="BMC Genomics">
        <title>Genome sequence of Anopheles sinensis provides insight into genetics basis of mosquito competence for malaria parasites.</title>
        <authorList>
            <person name="Zhou D."/>
            <person name="Zhang D."/>
            <person name="Ding G."/>
            <person name="Shi L."/>
            <person name="Hou Q."/>
            <person name="Ye Y."/>
            <person name="Xu Y."/>
            <person name="Zhou H."/>
            <person name="Xiong C."/>
            <person name="Li S."/>
            <person name="Yu J."/>
            <person name="Hong S."/>
            <person name="Yu X."/>
            <person name="Zou P."/>
            <person name="Chen C."/>
            <person name="Chang X."/>
            <person name="Wang W."/>
            <person name="Lv Y."/>
            <person name="Sun Y."/>
            <person name="Ma L."/>
            <person name="Shen B."/>
            <person name="Zhu C."/>
        </authorList>
    </citation>
    <scope>NUCLEOTIDE SEQUENCE [LARGE SCALE GENOMIC DNA]</scope>
</reference>
<accession>A0A084WLA5</accession>
<reference evidence="3" key="2">
    <citation type="submission" date="2020-05" db="UniProtKB">
        <authorList>
            <consortium name="EnsemblMetazoa"/>
        </authorList>
    </citation>
    <scope>IDENTIFICATION</scope>
</reference>
<dbReference type="AlphaFoldDB" id="A0A084WLA5"/>
<proteinExistence type="predicted"/>
<dbReference type="EMBL" id="ATLV01024208">
    <property type="status" value="NOT_ANNOTATED_CDS"/>
    <property type="molecule type" value="Genomic_DNA"/>
</dbReference>
<evidence type="ECO:0000313" key="2">
    <source>
        <dbReference type="EMBL" id="KFB50999.1"/>
    </source>
</evidence>
<sequence>MKSLPKDDGDLDDADDDDELLPSRMTPSFRRPVVIIYVGRFWPRDPELVGSFLSSRPARVVAVQVSLSDPVNCCLLARTPDVHRASRYRRGNKSILAHNTTARRPDLCLVWVEHRPLSILQICIPKMDGPVHGCSLLQVTVVWTENGLRVHNLQTFQRNGRK</sequence>
<keyword evidence="4" id="KW-1185">Reference proteome</keyword>
<evidence type="ECO:0000313" key="4">
    <source>
        <dbReference type="Proteomes" id="UP000030765"/>
    </source>
</evidence>
<protein>
    <submittedName>
        <fullName evidence="2 3">Regulatory protein</fullName>
    </submittedName>
</protein>
<dbReference type="VEuPathDB" id="VectorBase:ASIC019045"/>
<dbReference type="EnsemblMetazoa" id="ASIC019045-RA">
    <property type="protein sequence ID" value="ASIC019045-PA"/>
    <property type="gene ID" value="ASIC019045"/>
</dbReference>
<name>A0A084WLA5_ANOSI</name>
<dbReference type="EMBL" id="KE525350">
    <property type="protein sequence ID" value="KFB50999.1"/>
    <property type="molecule type" value="Genomic_DNA"/>
</dbReference>
<feature type="region of interest" description="Disordered" evidence="1">
    <location>
        <begin position="1"/>
        <end position="23"/>
    </location>
</feature>
<evidence type="ECO:0000313" key="3">
    <source>
        <dbReference type="EnsemblMetazoa" id="ASIC019045-PA"/>
    </source>
</evidence>
<evidence type="ECO:0000256" key="1">
    <source>
        <dbReference type="SAM" id="MobiDB-lite"/>
    </source>
</evidence>
<gene>
    <name evidence="2" type="ORF">ZHAS_00019045</name>
</gene>
<dbReference type="Proteomes" id="UP000030765">
    <property type="component" value="Unassembled WGS sequence"/>
</dbReference>